<dbReference type="InterPro" id="IPR004045">
    <property type="entry name" value="Glutathione_S-Trfase_N"/>
</dbReference>
<dbReference type="Pfam" id="PF13417">
    <property type="entry name" value="GST_N_3"/>
    <property type="match status" value="1"/>
</dbReference>
<dbReference type="RefSeq" id="WP_326926597.1">
    <property type="nucleotide sequence ID" value="NZ_CP123443.1"/>
</dbReference>
<dbReference type="InterPro" id="IPR011767">
    <property type="entry name" value="GLR_AS"/>
</dbReference>
<dbReference type="InterPro" id="IPR007494">
    <property type="entry name" value="Glutaredoxin2_C"/>
</dbReference>
<gene>
    <name evidence="2" type="primary">grxB</name>
    <name evidence="2" type="ORF">P0082_07975</name>
</gene>
<dbReference type="Proteomes" id="UP001228690">
    <property type="component" value="Chromosome"/>
</dbReference>
<organism evidence="2 3">
    <name type="scientific">Candidatus Haliotispira prima</name>
    <dbReference type="NCBI Taxonomy" id="3034016"/>
    <lineage>
        <taxon>Bacteria</taxon>
        <taxon>Pseudomonadati</taxon>
        <taxon>Spirochaetota</taxon>
        <taxon>Spirochaetia</taxon>
        <taxon>Spirochaetales</taxon>
        <taxon>Spirochaetaceae</taxon>
        <taxon>Candidatus Haliotispira</taxon>
    </lineage>
</organism>
<dbReference type="Gene3D" id="1.20.1050.10">
    <property type="match status" value="1"/>
</dbReference>
<dbReference type="PROSITE" id="PS51354">
    <property type="entry name" value="GLUTAREDOXIN_2"/>
    <property type="match status" value="1"/>
</dbReference>
<dbReference type="InterPro" id="IPR036282">
    <property type="entry name" value="Glutathione-S-Trfase_C_sf"/>
</dbReference>
<proteinExistence type="predicted"/>
<evidence type="ECO:0000313" key="2">
    <source>
        <dbReference type="EMBL" id="WGK68417.1"/>
    </source>
</evidence>
<dbReference type="NCBIfam" id="NF007702">
    <property type="entry name" value="PRK10387.1"/>
    <property type="match status" value="1"/>
</dbReference>
<evidence type="ECO:0000259" key="1">
    <source>
        <dbReference type="PROSITE" id="PS50404"/>
    </source>
</evidence>
<dbReference type="PANTHER" id="PTHR43968">
    <property type="match status" value="1"/>
</dbReference>
<keyword evidence="3" id="KW-1185">Reference proteome</keyword>
<dbReference type="SUPFAM" id="SSF52833">
    <property type="entry name" value="Thioredoxin-like"/>
    <property type="match status" value="1"/>
</dbReference>
<dbReference type="PANTHER" id="PTHR43968:SF6">
    <property type="entry name" value="GLUTATHIONE S-TRANSFERASE OMEGA"/>
    <property type="match status" value="1"/>
</dbReference>
<name>A0ABY8MEM4_9SPIO</name>
<dbReference type="Pfam" id="PF04399">
    <property type="entry name" value="Glutaredoxin2_C"/>
    <property type="match status" value="1"/>
</dbReference>
<reference evidence="2 3" key="1">
    <citation type="submission" date="2023-04" db="EMBL/GenBank/DDBJ databases">
        <title>Spirochaete genome identified in red abalone sample constitutes a novel genus.</title>
        <authorList>
            <person name="Sharma S.P."/>
            <person name="Purcell C.M."/>
            <person name="Hyde J.R."/>
            <person name="Severin A.J."/>
        </authorList>
    </citation>
    <scope>NUCLEOTIDE SEQUENCE [LARGE SCALE GENOMIC DNA]</scope>
    <source>
        <strain evidence="2 3">SP-2023</strain>
    </source>
</reference>
<dbReference type="InterPro" id="IPR050983">
    <property type="entry name" value="GST_Omega/HSP26"/>
</dbReference>
<accession>A0ABY8MEM4</accession>
<dbReference type="InterPro" id="IPR011901">
    <property type="entry name" value="Grx2"/>
</dbReference>
<sequence length="219" mass="24925">MKLYHYDHCPYCVRARMIIGWKGLNVEEEILANADEQSHYDLVGAKIVPILKKDDGSYMTESLDIVDYIDKNYGQVLLQDNPADYQDTKLSRWLDAAAEPARHLVHPRNIRIFQQDFPARADRDYYETKKSRSIGSFATAFENSAGYIAALAPLLEELKPLLESKALQGATPDYADILLFPILRSLSHVEGLIFPAEVRSYMERIGEETKVALLFEQAI</sequence>
<dbReference type="Gene3D" id="3.40.30.10">
    <property type="entry name" value="Glutaredoxin"/>
    <property type="match status" value="1"/>
</dbReference>
<protein>
    <submittedName>
        <fullName evidence="2">Glutaredoxin 2</fullName>
    </submittedName>
</protein>
<feature type="domain" description="GST N-terminal" evidence="1">
    <location>
        <begin position="1"/>
        <end position="77"/>
    </location>
</feature>
<dbReference type="InterPro" id="IPR036249">
    <property type="entry name" value="Thioredoxin-like_sf"/>
</dbReference>
<dbReference type="NCBIfam" id="TIGR02182">
    <property type="entry name" value="GRXB"/>
    <property type="match status" value="1"/>
</dbReference>
<dbReference type="EMBL" id="CP123443">
    <property type="protein sequence ID" value="WGK68417.1"/>
    <property type="molecule type" value="Genomic_DNA"/>
</dbReference>
<evidence type="ECO:0000313" key="3">
    <source>
        <dbReference type="Proteomes" id="UP001228690"/>
    </source>
</evidence>
<dbReference type="SUPFAM" id="SSF47616">
    <property type="entry name" value="GST C-terminal domain-like"/>
    <property type="match status" value="1"/>
</dbReference>
<dbReference type="PROSITE" id="PS50404">
    <property type="entry name" value="GST_NTER"/>
    <property type="match status" value="1"/>
</dbReference>
<dbReference type="PROSITE" id="PS00195">
    <property type="entry name" value="GLUTAREDOXIN_1"/>
    <property type="match status" value="1"/>
</dbReference>